<gene>
    <name evidence="1" type="ORF">DXZ79_19990</name>
</gene>
<dbReference type="Proteomes" id="UP000265864">
    <property type="component" value="Chromosome"/>
</dbReference>
<evidence type="ECO:0000313" key="1">
    <source>
        <dbReference type="EMBL" id="AYD45753.1"/>
    </source>
</evidence>
<organism evidence="1 2">
    <name type="scientific">Yersinia rochesterensis</name>
    <dbReference type="NCBI Taxonomy" id="1604335"/>
    <lineage>
        <taxon>Bacteria</taxon>
        <taxon>Pseudomonadati</taxon>
        <taxon>Pseudomonadota</taxon>
        <taxon>Gammaproteobacteria</taxon>
        <taxon>Enterobacterales</taxon>
        <taxon>Yersiniaceae</taxon>
        <taxon>Yersinia</taxon>
    </lineage>
</organism>
<reference evidence="1 2" key="1">
    <citation type="submission" date="2018-09" db="EMBL/GenBank/DDBJ databases">
        <title>Yersinia kristensenii subsp. rochesterensis subsp. nov., Isolated from Human Feces.</title>
        <authorList>
            <person name="Cunningham S.A."/>
            <person name="Jeraldo P."/>
            <person name="Patel R."/>
        </authorList>
    </citation>
    <scope>NUCLEOTIDE SEQUENCE [LARGE SCALE GENOMIC DNA]</scope>
    <source>
        <strain evidence="1 2">ATCC BAA-2637</strain>
    </source>
</reference>
<sequence length="121" mass="14699">MLHKYNYDYISKCYVEFFNDILSVFRKRIEMIPSFNAKYQSKIKRLIINELDRHIDFVIIDIYNSKTEDVIYIETEKLPANIIDIINEDVTLISEVKKYIEDHFYLKISRDVKFIDFDIPF</sequence>
<name>A0A8E4BMD3_9GAMM</name>
<evidence type="ECO:0000313" key="2">
    <source>
        <dbReference type="Proteomes" id="UP000265864"/>
    </source>
</evidence>
<dbReference type="AlphaFoldDB" id="A0A8E4BMD3"/>
<dbReference type="EMBL" id="CP032482">
    <property type="protein sequence ID" value="AYD45753.1"/>
    <property type="molecule type" value="Genomic_DNA"/>
</dbReference>
<proteinExistence type="predicted"/>
<protein>
    <submittedName>
        <fullName evidence="1">Uncharacterized protein</fullName>
    </submittedName>
</protein>
<accession>A0A8E4BMD3</accession>